<proteinExistence type="predicted"/>
<sequence length="96" mass="11611">MKNKIKENCTFYEVLKETIENKAWCFRLPNWPKYTYANLHIQRPNIFLIHCLTEEGIKHKSWIPTKKELESDKYIVFYKIIGEVIADEYIKDSQLK</sequence>
<organism evidence="1">
    <name type="scientific">uncultured Caudovirales phage</name>
    <dbReference type="NCBI Taxonomy" id="2100421"/>
    <lineage>
        <taxon>Viruses</taxon>
        <taxon>Duplodnaviria</taxon>
        <taxon>Heunggongvirae</taxon>
        <taxon>Uroviricota</taxon>
        <taxon>Caudoviricetes</taxon>
        <taxon>Peduoviridae</taxon>
        <taxon>Maltschvirus</taxon>
        <taxon>Maltschvirus maltsch</taxon>
    </lineage>
</organism>
<dbReference type="EMBL" id="LR797257">
    <property type="protein sequence ID" value="CAB4197547.1"/>
    <property type="molecule type" value="Genomic_DNA"/>
</dbReference>
<name>A0A6J5RTB1_9CAUD</name>
<protein>
    <submittedName>
        <fullName evidence="1">Uncharacterized protein</fullName>
    </submittedName>
</protein>
<evidence type="ECO:0000313" key="1">
    <source>
        <dbReference type="EMBL" id="CAB4197547.1"/>
    </source>
</evidence>
<gene>
    <name evidence="1" type="ORF">UFOVP1311_21</name>
</gene>
<reference evidence="1" key="1">
    <citation type="submission" date="2020-05" db="EMBL/GenBank/DDBJ databases">
        <authorList>
            <person name="Chiriac C."/>
            <person name="Salcher M."/>
            <person name="Ghai R."/>
            <person name="Kavagutti S V."/>
        </authorList>
    </citation>
    <scope>NUCLEOTIDE SEQUENCE</scope>
</reference>
<accession>A0A6J5RTB1</accession>